<keyword evidence="2" id="KW-1185">Reference proteome</keyword>
<name>A0A1Q8Q9N2_9BACI</name>
<organism evidence="1 2">
    <name type="scientific">Domibacillus antri</name>
    <dbReference type="NCBI Taxonomy" id="1714264"/>
    <lineage>
        <taxon>Bacteria</taxon>
        <taxon>Bacillati</taxon>
        <taxon>Bacillota</taxon>
        <taxon>Bacilli</taxon>
        <taxon>Bacillales</taxon>
        <taxon>Bacillaceae</taxon>
        <taxon>Domibacillus</taxon>
    </lineage>
</organism>
<dbReference type="SUPFAM" id="SSF52777">
    <property type="entry name" value="CoA-dependent acyltransferases"/>
    <property type="match status" value="1"/>
</dbReference>
<evidence type="ECO:0000313" key="1">
    <source>
        <dbReference type="EMBL" id="OLN24054.1"/>
    </source>
</evidence>
<comment type="caution">
    <text evidence="1">The sequence shown here is derived from an EMBL/GenBank/DDBJ whole genome shotgun (WGS) entry which is preliminary data.</text>
</comment>
<accession>A0A1Q8Q9N2</accession>
<evidence type="ECO:0000313" key="2">
    <source>
        <dbReference type="Proteomes" id="UP000185568"/>
    </source>
</evidence>
<dbReference type="AlphaFoldDB" id="A0A1Q8Q9N2"/>
<proteinExistence type="predicted"/>
<dbReference type="RefSeq" id="WP_075396872.1">
    <property type="nucleotide sequence ID" value="NZ_MSDU01000003.1"/>
</dbReference>
<dbReference type="Proteomes" id="UP000185568">
    <property type="component" value="Unassembled WGS sequence"/>
</dbReference>
<reference evidence="1 2" key="1">
    <citation type="submission" date="2016-12" db="EMBL/GenBank/DDBJ databases">
        <title>Domibacillus antri genome sequencing.</title>
        <authorList>
            <person name="Verma A."/>
            <person name="Krishnamurthi S."/>
        </authorList>
    </citation>
    <scope>NUCLEOTIDE SEQUENCE [LARGE SCALE GENOMIC DNA]</scope>
    <source>
        <strain evidence="1 2">XD80</strain>
    </source>
</reference>
<protein>
    <submittedName>
        <fullName evidence="1">Uncharacterized protein</fullName>
    </submittedName>
</protein>
<sequence>MSNIKNDKFMRYRPVPKADVEPLLTRSSASGKPLAGVRKVTADRMFESLQTTAQLTLTMKADVTI</sequence>
<dbReference type="EMBL" id="MSDU01000003">
    <property type="protein sequence ID" value="OLN24054.1"/>
    <property type="molecule type" value="Genomic_DNA"/>
</dbReference>
<dbReference type="STRING" id="1714264.BTO30_01145"/>
<gene>
    <name evidence="1" type="ORF">BTO30_01145</name>
</gene>